<dbReference type="InterPro" id="IPR035093">
    <property type="entry name" value="RelE/ParE_toxin_dom_sf"/>
</dbReference>
<dbReference type="InterPro" id="IPR051803">
    <property type="entry name" value="TA_system_RelE-like_toxin"/>
</dbReference>
<sequence length="99" mass="11077">MSVRYTPRARRHLDGIAAFISAHNEEAARRVGVRIRETIELLAEFPRMGHKGTVSHTLEMVVPGLPFIVVYRVDSNGGQENLIVLGIYHCAQLRPAKSQ</sequence>
<dbReference type="Proteomes" id="UP000177372">
    <property type="component" value="Unassembled WGS sequence"/>
</dbReference>
<dbReference type="Pfam" id="PF05016">
    <property type="entry name" value="ParE_toxin"/>
    <property type="match status" value="1"/>
</dbReference>
<evidence type="ECO:0000313" key="4">
    <source>
        <dbReference type="Proteomes" id="UP000177372"/>
    </source>
</evidence>
<name>A0A1F6F168_9BACT</name>
<gene>
    <name evidence="3" type="ORF">A3A39_02045</name>
</gene>
<evidence type="ECO:0000256" key="2">
    <source>
        <dbReference type="ARBA" id="ARBA00022649"/>
    </source>
</evidence>
<organism evidence="3 4">
    <name type="scientific">Candidatus Kaiserbacteria bacterium RIFCSPLOWO2_01_FULL_54_13</name>
    <dbReference type="NCBI Taxonomy" id="1798512"/>
    <lineage>
        <taxon>Bacteria</taxon>
        <taxon>Candidatus Kaiseribacteriota</taxon>
    </lineage>
</organism>
<dbReference type="Gene3D" id="3.30.2310.20">
    <property type="entry name" value="RelE-like"/>
    <property type="match status" value="1"/>
</dbReference>
<keyword evidence="2" id="KW-1277">Toxin-antitoxin system</keyword>
<dbReference type="InterPro" id="IPR007712">
    <property type="entry name" value="RelE/ParE_toxin"/>
</dbReference>
<accession>A0A1F6F168</accession>
<dbReference type="EMBL" id="MFLZ01000022">
    <property type="protein sequence ID" value="OGG79588.1"/>
    <property type="molecule type" value="Genomic_DNA"/>
</dbReference>
<evidence type="ECO:0008006" key="5">
    <source>
        <dbReference type="Google" id="ProtNLM"/>
    </source>
</evidence>
<protein>
    <recommendedName>
        <fullName evidence="5">Plasmid stabilization protein</fullName>
    </recommendedName>
</protein>
<reference evidence="3 4" key="1">
    <citation type="journal article" date="2016" name="Nat. Commun.">
        <title>Thousands of microbial genomes shed light on interconnected biogeochemical processes in an aquifer system.</title>
        <authorList>
            <person name="Anantharaman K."/>
            <person name="Brown C.T."/>
            <person name="Hug L.A."/>
            <person name="Sharon I."/>
            <person name="Castelle C.J."/>
            <person name="Probst A.J."/>
            <person name="Thomas B.C."/>
            <person name="Singh A."/>
            <person name="Wilkins M.J."/>
            <person name="Karaoz U."/>
            <person name="Brodie E.L."/>
            <person name="Williams K.H."/>
            <person name="Hubbard S.S."/>
            <person name="Banfield J.F."/>
        </authorList>
    </citation>
    <scope>NUCLEOTIDE SEQUENCE [LARGE SCALE GENOMIC DNA]</scope>
</reference>
<comment type="caution">
    <text evidence="3">The sequence shown here is derived from an EMBL/GenBank/DDBJ whole genome shotgun (WGS) entry which is preliminary data.</text>
</comment>
<proteinExistence type="inferred from homology"/>
<dbReference type="PANTHER" id="PTHR33755">
    <property type="entry name" value="TOXIN PARE1-RELATED"/>
    <property type="match status" value="1"/>
</dbReference>
<comment type="similarity">
    <text evidence="1">Belongs to the RelE toxin family.</text>
</comment>
<evidence type="ECO:0000313" key="3">
    <source>
        <dbReference type="EMBL" id="OGG79588.1"/>
    </source>
</evidence>
<dbReference type="AlphaFoldDB" id="A0A1F6F168"/>
<evidence type="ECO:0000256" key="1">
    <source>
        <dbReference type="ARBA" id="ARBA00006226"/>
    </source>
</evidence>
<dbReference type="STRING" id="1798512.A3A39_02045"/>
<dbReference type="PANTHER" id="PTHR33755:SF6">
    <property type="entry name" value="PLASMID STABILIZATION SYSTEM PROTEIN"/>
    <property type="match status" value="1"/>
</dbReference>